<reference evidence="1 2" key="1">
    <citation type="submission" date="2016-10" db="EMBL/GenBank/DDBJ databases">
        <title>Comparative genomics of Bacillus thuringiensis reveals a path to pathogens against multiple invertebrate hosts.</title>
        <authorList>
            <person name="Zheng J."/>
            <person name="Gao Q."/>
            <person name="Liu H."/>
            <person name="Peng D."/>
            <person name="Ruan L."/>
            <person name="Sun M."/>
        </authorList>
    </citation>
    <scope>NUCLEOTIDE SEQUENCE [LARGE SCALE GENOMIC DNA]</scope>
    <source>
        <strain evidence="1">BGSC 4BM1</strain>
    </source>
</reference>
<sequence>MKKILFICLVVFTSFHMTMTLLYNSPINPVKVKLNSFVQGYMHPLFTQNWQLFAPNPVSTNMDIITRGLYKDSNGKEQETEWINYTKTFTTGLQNNRFDINRLTLAGVRNAGSNVQESLSKDKSFFEKQNTKNNMNLHILYDVSRRVLIKEYGNKIDEIEIKILNTEFPEYGKKGEVKKKFVTLPTKNISTLGESNE</sequence>
<dbReference type="RefSeq" id="WP_070129329.1">
    <property type="nucleotide sequence ID" value="NZ_NFDG01000065.1"/>
</dbReference>
<dbReference type="AlphaFoldDB" id="A0A243AJE6"/>
<gene>
    <name evidence="1" type="ORF">BK732_07850</name>
</gene>
<dbReference type="InterPro" id="IPR043857">
    <property type="entry name" value="DUF5819"/>
</dbReference>
<proteinExistence type="predicted"/>
<protein>
    <submittedName>
        <fullName evidence="1">Uncharacterized protein</fullName>
    </submittedName>
</protein>
<accession>A0A243AJE6</accession>
<name>A0A243AJE6_BACTU</name>
<dbReference type="Pfam" id="PF19136">
    <property type="entry name" value="DUF5819"/>
    <property type="match status" value="1"/>
</dbReference>
<evidence type="ECO:0000313" key="1">
    <source>
        <dbReference type="EMBL" id="OTY23614.1"/>
    </source>
</evidence>
<comment type="caution">
    <text evidence="1">The sequence shown here is derived from an EMBL/GenBank/DDBJ whole genome shotgun (WGS) entry which is preliminary data.</text>
</comment>
<organism evidence="1 2">
    <name type="scientific">Bacillus thuringiensis serovar navarrensis</name>
    <dbReference type="NCBI Taxonomy" id="339658"/>
    <lineage>
        <taxon>Bacteria</taxon>
        <taxon>Bacillati</taxon>
        <taxon>Bacillota</taxon>
        <taxon>Bacilli</taxon>
        <taxon>Bacillales</taxon>
        <taxon>Bacillaceae</taxon>
        <taxon>Bacillus</taxon>
        <taxon>Bacillus cereus group</taxon>
    </lineage>
</organism>
<evidence type="ECO:0000313" key="2">
    <source>
        <dbReference type="Proteomes" id="UP000194860"/>
    </source>
</evidence>
<dbReference type="EMBL" id="NFDG01000065">
    <property type="protein sequence ID" value="OTY23614.1"/>
    <property type="molecule type" value="Genomic_DNA"/>
</dbReference>
<dbReference type="Proteomes" id="UP000194860">
    <property type="component" value="Unassembled WGS sequence"/>
</dbReference>